<keyword evidence="3" id="KW-1185">Reference proteome</keyword>
<gene>
    <name evidence="2" type="ORF">ACE5IX_19175</name>
</gene>
<dbReference type="Pfam" id="PF07099">
    <property type="entry name" value="DUF1361"/>
    <property type="match status" value="1"/>
</dbReference>
<dbReference type="PROSITE" id="PS51257">
    <property type="entry name" value="PROKAR_LIPOPROTEIN"/>
    <property type="match status" value="1"/>
</dbReference>
<keyword evidence="1" id="KW-0472">Membrane</keyword>
<comment type="caution">
    <text evidence="2">The sequence shown here is derived from an EMBL/GenBank/DDBJ whole genome shotgun (WGS) entry which is preliminary data.</text>
</comment>
<feature type="transmembrane region" description="Helical" evidence="1">
    <location>
        <begin position="70"/>
        <end position="92"/>
    </location>
</feature>
<name>A0ABV5BTM4_9LEPT</name>
<evidence type="ECO:0000313" key="3">
    <source>
        <dbReference type="Proteomes" id="UP001580391"/>
    </source>
</evidence>
<accession>A0ABV5BTM4</accession>
<protein>
    <submittedName>
        <fullName evidence="2">DUF1361 domain-containing protein</fullName>
    </submittedName>
</protein>
<sequence>MNLLLRIPFLSQLSVLFLSCGFSVLLLIARMIVSQERSFLFLVWNLFLAIVPVVVSYFSYLYYLWRGGRIGIFFFGLLCVWLIFFPNSPYIVTDFIHLRARHSIPIWFDILLIFSFAWSGFFAGLISLRMIHLILSDRIGVRSGWLFILSVAPITSLGICIGRFYRWNSWDVLENPRSLLLDSLDFLGKVIGSPRLAGVLGLMSLGLVLAYLLILSVGDMRRRKERNS</sequence>
<dbReference type="InterPro" id="IPR009793">
    <property type="entry name" value="DUF1361"/>
</dbReference>
<keyword evidence="1" id="KW-1133">Transmembrane helix</keyword>
<feature type="transmembrane region" description="Helical" evidence="1">
    <location>
        <begin position="12"/>
        <end position="33"/>
    </location>
</feature>
<evidence type="ECO:0000313" key="2">
    <source>
        <dbReference type="EMBL" id="MFB5738646.1"/>
    </source>
</evidence>
<dbReference type="RefSeq" id="WP_135701320.1">
    <property type="nucleotide sequence ID" value="NZ_JBHILI010000007.1"/>
</dbReference>
<feature type="transmembrane region" description="Helical" evidence="1">
    <location>
        <begin position="104"/>
        <end position="131"/>
    </location>
</feature>
<proteinExistence type="predicted"/>
<keyword evidence="1" id="KW-0812">Transmembrane</keyword>
<dbReference type="Proteomes" id="UP001580391">
    <property type="component" value="Unassembled WGS sequence"/>
</dbReference>
<feature type="transmembrane region" description="Helical" evidence="1">
    <location>
        <begin position="143"/>
        <end position="165"/>
    </location>
</feature>
<evidence type="ECO:0000256" key="1">
    <source>
        <dbReference type="SAM" id="Phobius"/>
    </source>
</evidence>
<dbReference type="EMBL" id="JBHILJ010000021">
    <property type="protein sequence ID" value="MFB5738646.1"/>
    <property type="molecule type" value="Genomic_DNA"/>
</dbReference>
<feature type="transmembrane region" description="Helical" evidence="1">
    <location>
        <begin position="196"/>
        <end position="218"/>
    </location>
</feature>
<feature type="transmembrane region" description="Helical" evidence="1">
    <location>
        <begin position="39"/>
        <end position="63"/>
    </location>
</feature>
<reference evidence="2 3" key="1">
    <citation type="submission" date="2024-09" db="EMBL/GenBank/DDBJ databases">
        <title>Taxonomic and Genotyping Characterization of Leptospira Strains isolated from Multiple Sources in Colombia highlights the importance of intermediate species.</title>
        <authorList>
            <person name="Torres Higuera L."/>
            <person name="Rojas Tapias D."/>
            <person name="Jimenez Velasquez S."/>
            <person name="Renjifo Ibanez C."/>
        </authorList>
    </citation>
    <scope>NUCLEOTIDE SEQUENCE [LARGE SCALE GENOMIC DNA]</scope>
    <source>
        <strain evidence="2 3">Lep080</strain>
    </source>
</reference>
<organism evidence="2 3">
    <name type="scientific">Leptospira wolffii</name>
    <dbReference type="NCBI Taxonomy" id="409998"/>
    <lineage>
        <taxon>Bacteria</taxon>
        <taxon>Pseudomonadati</taxon>
        <taxon>Spirochaetota</taxon>
        <taxon>Spirochaetia</taxon>
        <taxon>Leptospirales</taxon>
        <taxon>Leptospiraceae</taxon>
        <taxon>Leptospira</taxon>
    </lineage>
</organism>